<dbReference type="AlphaFoldDB" id="A0AAD7EA02"/>
<comment type="caution">
    <text evidence="2">The sequence shown here is derived from an EMBL/GenBank/DDBJ whole genome shotgun (WGS) entry which is preliminary data.</text>
</comment>
<feature type="non-terminal residue" evidence="2">
    <location>
        <position position="117"/>
    </location>
</feature>
<reference evidence="2" key="1">
    <citation type="submission" date="2023-03" db="EMBL/GenBank/DDBJ databases">
        <title>Massive genome expansion in bonnet fungi (Mycena s.s.) driven by repeated elements and novel gene families across ecological guilds.</title>
        <authorList>
            <consortium name="Lawrence Berkeley National Laboratory"/>
            <person name="Harder C.B."/>
            <person name="Miyauchi S."/>
            <person name="Viragh M."/>
            <person name="Kuo A."/>
            <person name="Thoen E."/>
            <person name="Andreopoulos B."/>
            <person name="Lu D."/>
            <person name="Skrede I."/>
            <person name="Drula E."/>
            <person name="Henrissat B."/>
            <person name="Morin E."/>
            <person name="Kohler A."/>
            <person name="Barry K."/>
            <person name="LaButti K."/>
            <person name="Morin E."/>
            <person name="Salamov A."/>
            <person name="Lipzen A."/>
            <person name="Mereny Z."/>
            <person name="Hegedus B."/>
            <person name="Baldrian P."/>
            <person name="Stursova M."/>
            <person name="Weitz H."/>
            <person name="Taylor A."/>
            <person name="Grigoriev I.V."/>
            <person name="Nagy L.G."/>
            <person name="Martin F."/>
            <person name="Kauserud H."/>
        </authorList>
    </citation>
    <scope>NUCLEOTIDE SEQUENCE</scope>
    <source>
        <strain evidence="2">CBHHK002</strain>
    </source>
</reference>
<protein>
    <submittedName>
        <fullName evidence="2">Uncharacterized protein</fullName>
    </submittedName>
</protein>
<proteinExistence type="predicted"/>
<keyword evidence="3" id="KW-1185">Reference proteome</keyword>
<dbReference type="Proteomes" id="UP001218218">
    <property type="component" value="Unassembled WGS sequence"/>
</dbReference>
<name>A0AAD7EA02_9AGAR</name>
<keyword evidence="1" id="KW-0472">Membrane</keyword>
<feature type="transmembrane region" description="Helical" evidence="1">
    <location>
        <begin position="6"/>
        <end position="24"/>
    </location>
</feature>
<keyword evidence="1" id="KW-0812">Transmembrane</keyword>
<dbReference type="EMBL" id="JARIHO010000094">
    <property type="protein sequence ID" value="KAJ7306142.1"/>
    <property type="molecule type" value="Genomic_DNA"/>
</dbReference>
<accession>A0AAD7EA02</accession>
<evidence type="ECO:0000256" key="1">
    <source>
        <dbReference type="SAM" id="Phobius"/>
    </source>
</evidence>
<evidence type="ECO:0000313" key="3">
    <source>
        <dbReference type="Proteomes" id="UP001218218"/>
    </source>
</evidence>
<organism evidence="2 3">
    <name type="scientific">Mycena albidolilacea</name>
    <dbReference type="NCBI Taxonomy" id="1033008"/>
    <lineage>
        <taxon>Eukaryota</taxon>
        <taxon>Fungi</taxon>
        <taxon>Dikarya</taxon>
        <taxon>Basidiomycota</taxon>
        <taxon>Agaricomycotina</taxon>
        <taxon>Agaricomycetes</taxon>
        <taxon>Agaricomycetidae</taxon>
        <taxon>Agaricales</taxon>
        <taxon>Marasmiineae</taxon>
        <taxon>Mycenaceae</taxon>
        <taxon>Mycena</taxon>
    </lineage>
</organism>
<gene>
    <name evidence="2" type="ORF">DFH08DRAFT_902246</name>
</gene>
<keyword evidence="1" id="KW-1133">Transmembrane helix</keyword>
<feature type="transmembrane region" description="Helical" evidence="1">
    <location>
        <begin position="53"/>
        <end position="76"/>
    </location>
</feature>
<evidence type="ECO:0000313" key="2">
    <source>
        <dbReference type="EMBL" id="KAJ7306142.1"/>
    </source>
</evidence>
<sequence length="117" mass="13228">MQSPWLIWGVALGLVCKSLLFSQIRTFGCKRCFPLLGVQSIALLMFVEGPFTFMGLALSWAVFLGSLSLSIAAYRLSPSGIAFWRSQTRPSVTKLRGFWKTSQGYKYIYHKKLHDTD</sequence>